<dbReference type="OrthoDB" id="1701949at2"/>
<organism evidence="4 5">
    <name type="scientific">Paenibacillus typhae</name>
    <dbReference type="NCBI Taxonomy" id="1174501"/>
    <lineage>
        <taxon>Bacteria</taxon>
        <taxon>Bacillati</taxon>
        <taxon>Bacillota</taxon>
        <taxon>Bacilli</taxon>
        <taxon>Bacillales</taxon>
        <taxon>Paenibacillaceae</taxon>
        <taxon>Paenibacillus</taxon>
    </lineage>
</organism>
<feature type="signal peptide" evidence="2">
    <location>
        <begin position="1"/>
        <end position="22"/>
    </location>
</feature>
<gene>
    <name evidence="4" type="ORF">SAMN05216192_106185</name>
</gene>
<dbReference type="Pfam" id="PF07563">
    <property type="entry name" value="DUF1541"/>
    <property type="match status" value="2"/>
</dbReference>
<evidence type="ECO:0000256" key="2">
    <source>
        <dbReference type="SAM" id="SignalP"/>
    </source>
</evidence>
<reference evidence="5" key="1">
    <citation type="submission" date="2016-10" db="EMBL/GenBank/DDBJ databases">
        <authorList>
            <person name="Varghese N."/>
            <person name="Submissions S."/>
        </authorList>
    </citation>
    <scope>NUCLEOTIDE SEQUENCE [LARGE SCALE GENOMIC DNA]</scope>
    <source>
        <strain evidence="5">CGMCC 1.11012</strain>
    </source>
</reference>
<evidence type="ECO:0000313" key="4">
    <source>
        <dbReference type="EMBL" id="SDI56943.1"/>
    </source>
</evidence>
<feature type="domain" description="DUF1541" evidence="3">
    <location>
        <begin position="132"/>
        <end position="182"/>
    </location>
</feature>
<dbReference type="InterPro" id="IPR011438">
    <property type="entry name" value="DUF1541"/>
</dbReference>
<dbReference type="PROSITE" id="PS51257">
    <property type="entry name" value="PROKAR_LIPOPROTEIN"/>
    <property type="match status" value="1"/>
</dbReference>
<dbReference type="AlphaFoldDB" id="A0A1G8LMS4"/>
<evidence type="ECO:0000256" key="1">
    <source>
        <dbReference type="SAM" id="MobiDB-lite"/>
    </source>
</evidence>
<protein>
    <recommendedName>
        <fullName evidence="3">DUF1541 domain-containing protein</fullName>
    </recommendedName>
</protein>
<dbReference type="EMBL" id="FNDX01000006">
    <property type="protein sequence ID" value="SDI56943.1"/>
    <property type="molecule type" value="Genomic_DNA"/>
</dbReference>
<feature type="region of interest" description="Disordered" evidence="1">
    <location>
        <begin position="23"/>
        <end position="58"/>
    </location>
</feature>
<dbReference type="RefSeq" id="WP_090713608.1">
    <property type="nucleotide sequence ID" value="NZ_CBCSKY010000005.1"/>
</dbReference>
<dbReference type="Gene3D" id="2.30.30.1210">
    <property type="entry name" value="Domain of unknown function DUF1541"/>
    <property type="match status" value="1"/>
</dbReference>
<keyword evidence="2" id="KW-0732">Signal</keyword>
<dbReference type="Proteomes" id="UP000199050">
    <property type="component" value="Unassembled WGS sequence"/>
</dbReference>
<feature type="compositionally biased region" description="Basic and acidic residues" evidence="1">
    <location>
        <begin position="43"/>
        <end position="58"/>
    </location>
</feature>
<proteinExistence type="predicted"/>
<feature type="chain" id="PRO_5038970281" description="DUF1541 domain-containing protein" evidence="2">
    <location>
        <begin position="23"/>
        <end position="189"/>
    </location>
</feature>
<sequence length="189" mass="20172">MKKGLFILATALVVVISGCGNTANNGNEASNTPNNAASSMNHSEMEHENMTSEVPEGLKEEANPEYKVGDQVVITEGHMPGMKGAAATIVGAYDTNVYAVSYTPTTGGDPVTNHKWVIQQELEDAEDQLYVPGSEVVLDVDHMPSMKGAAATVDTGEQTTVYMIDYTPTTGGEPVRNHKWVTGDELKAK</sequence>
<accession>A0A1G8LMS4</accession>
<evidence type="ECO:0000313" key="5">
    <source>
        <dbReference type="Proteomes" id="UP000199050"/>
    </source>
</evidence>
<keyword evidence="5" id="KW-1185">Reference proteome</keyword>
<evidence type="ECO:0000259" key="3">
    <source>
        <dbReference type="Pfam" id="PF07563"/>
    </source>
</evidence>
<dbReference type="STRING" id="1174501.SAMN05216192_106185"/>
<name>A0A1G8LMS4_9BACL</name>
<feature type="compositionally biased region" description="Polar residues" evidence="1">
    <location>
        <begin position="23"/>
        <end position="42"/>
    </location>
</feature>
<feature type="domain" description="DUF1541" evidence="3">
    <location>
        <begin position="68"/>
        <end position="119"/>
    </location>
</feature>